<evidence type="ECO:0000259" key="2">
    <source>
        <dbReference type="Pfam" id="PF13590"/>
    </source>
</evidence>
<gene>
    <name evidence="3" type="ORF">SAMN06296416_103157</name>
</gene>
<dbReference type="InterPro" id="IPR025411">
    <property type="entry name" value="DUF4136"/>
</dbReference>
<accession>A0A286D6J7</accession>
<dbReference type="OrthoDB" id="118896at2"/>
<protein>
    <recommendedName>
        <fullName evidence="2">DUF4136 domain-containing protein</fullName>
    </recommendedName>
</protein>
<feature type="domain" description="DUF4136" evidence="2">
    <location>
        <begin position="30"/>
        <end position="188"/>
    </location>
</feature>
<feature type="chain" id="PRO_5013284429" description="DUF4136 domain-containing protein" evidence="1">
    <location>
        <begin position="25"/>
        <end position="199"/>
    </location>
</feature>
<keyword evidence="4" id="KW-1185">Reference proteome</keyword>
<dbReference type="Gene3D" id="3.30.160.670">
    <property type="match status" value="1"/>
</dbReference>
<evidence type="ECO:0000313" key="3">
    <source>
        <dbReference type="EMBL" id="SOD54234.1"/>
    </source>
</evidence>
<name>A0A286D6J7_9GAMM</name>
<dbReference type="Pfam" id="PF13590">
    <property type="entry name" value="DUF4136"/>
    <property type="match status" value="1"/>
</dbReference>
<organism evidence="3 4">
    <name type="scientific">Pseudoxanthomonas wuyuanensis</name>
    <dbReference type="NCBI Taxonomy" id="1073196"/>
    <lineage>
        <taxon>Bacteria</taxon>
        <taxon>Pseudomonadati</taxon>
        <taxon>Pseudomonadota</taxon>
        <taxon>Gammaproteobacteria</taxon>
        <taxon>Lysobacterales</taxon>
        <taxon>Lysobacteraceae</taxon>
        <taxon>Pseudoxanthomonas</taxon>
    </lineage>
</organism>
<dbReference type="Proteomes" id="UP000219374">
    <property type="component" value="Unassembled WGS sequence"/>
</dbReference>
<reference evidence="3 4" key="1">
    <citation type="submission" date="2017-09" db="EMBL/GenBank/DDBJ databases">
        <authorList>
            <person name="Ehlers B."/>
            <person name="Leendertz F.H."/>
        </authorList>
    </citation>
    <scope>NUCLEOTIDE SEQUENCE [LARGE SCALE GENOMIC DNA]</scope>
    <source>
        <strain evidence="3 4">CGMCC 1.10978</strain>
    </source>
</reference>
<dbReference type="EMBL" id="OCND01000003">
    <property type="protein sequence ID" value="SOD54234.1"/>
    <property type="molecule type" value="Genomic_DNA"/>
</dbReference>
<evidence type="ECO:0000256" key="1">
    <source>
        <dbReference type="SAM" id="SignalP"/>
    </source>
</evidence>
<feature type="signal peptide" evidence="1">
    <location>
        <begin position="1"/>
        <end position="24"/>
    </location>
</feature>
<keyword evidence="1" id="KW-0732">Signal</keyword>
<proteinExistence type="predicted"/>
<dbReference type="AlphaFoldDB" id="A0A286D6J7"/>
<evidence type="ECO:0000313" key="4">
    <source>
        <dbReference type="Proteomes" id="UP000219374"/>
    </source>
</evidence>
<dbReference type="RefSeq" id="WP_097121474.1">
    <property type="nucleotide sequence ID" value="NZ_OCND01000003.1"/>
</dbReference>
<sequence>MPTVTAFVRAALALALLLILAACATGPRISSDSDPSADFSRYRSFAFYSPLAIESQGYTTLTSARIKAAARAQMESRGYVYDEKSPDLWVNLNAYMQEKTDVVSTPEVDYDYYYSYRARRYVAVPYWRDRTEVYRYTEGTLNVDLVDAAGNKLVWEGVAVGRVARAKPEERAARIDAAIADIFARYPYRAGSGAAATRP</sequence>